<sequence length="325" mass="37614">MSKNNASKRSVFLFIQACRTDLNIPEDELFKITDIFKEDTNLFVKVVNVLNILIKAIEDRGYYPQNVKPLPFNIPNSDEIESPKDNRAKLVAELLNTERAYVQDLERLHNYQLEAESKILSKEDSIILFSNLGELLDFQRKFLIHMEAALAVPTQEQRIGNLFSSMESGFGVYQIICANQDKAAKFALENCDALMPLANVMEPKYELPSYLIKPVQRICKYPLLLNELMKYDTKAGHPYCHELQHGLDAIKRVTELTNEIKRQEENEVLTEELKNNIQDWKGVKMNELGLLLLRGNFTISIGENEREYVLYLFQNMLLCCQEKKK</sequence>
<keyword evidence="3" id="KW-1185">Reference proteome</keyword>
<dbReference type="CDD" id="cd00160">
    <property type="entry name" value="RhoGEF"/>
    <property type="match status" value="1"/>
</dbReference>
<proteinExistence type="predicted"/>
<dbReference type="SMART" id="SM00325">
    <property type="entry name" value="RhoGEF"/>
    <property type="match status" value="1"/>
</dbReference>
<dbReference type="InterPro" id="IPR035899">
    <property type="entry name" value="DBL_dom_sf"/>
</dbReference>
<feature type="domain" description="DH" evidence="1">
    <location>
        <begin position="86"/>
        <end position="260"/>
    </location>
</feature>
<dbReference type="PANTHER" id="PTHR47339:SF1">
    <property type="entry name" value="CELL DIVISION CONTROL PROTEIN 24"/>
    <property type="match status" value="1"/>
</dbReference>
<gene>
    <name evidence="2" type="ORF">LY90DRAFT_433205</name>
</gene>
<dbReference type="EMBL" id="MCOG01000281">
    <property type="protein sequence ID" value="ORY20722.1"/>
    <property type="molecule type" value="Genomic_DNA"/>
</dbReference>
<dbReference type="InterPro" id="IPR000219">
    <property type="entry name" value="DH_dom"/>
</dbReference>
<dbReference type="Proteomes" id="UP000193920">
    <property type="component" value="Unassembled WGS sequence"/>
</dbReference>
<evidence type="ECO:0000313" key="2">
    <source>
        <dbReference type="EMBL" id="ORY20722.1"/>
    </source>
</evidence>
<feature type="non-terminal residue" evidence="2">
    <location>
        <position position="325"/>
    </location>
</feature>
<dbReference type="GO" id="GO:0005634">
    <property type="term" value="C:nucleus"/>
    <property type="evidence" value="ECO:0007669"/>
    <property type="project" value="TreeGrafter"/>
</dbReference>
<dbReference type="PANTHER" id="PTHR47339">
    <property type="entry name" value="CELL DIVISION CONTROL PROTEIN 24"/>
    <property type="match status" value="1"/>
</dbReference>
<dbReference type="Pfam" id="PF00621">
    <property type="entry name" value="RhoGEF"/>
    <property type="match status" value="1"/>
</dbReference>
<dbReference type="Gene3D" id="2.30.29.30">
    <property type="entry name" value="Pleckstrin-homology domain (PH domain)/Phosphotyrosine-binding domain (PTB)"/>
    <property type="match status" value="1"/>
</dbReference>
<dbReference type="PROSITE" id="PS50010">
    <property type="entry name" value="DH_2"/>
    <property type="match status" value="1"/>
</dbReference>
<dbReference type="GO" id="GO:0030010">
    <property type="term" value="P:establishment of cell polarity"/>
    <property type="evidence" value="ECO:0007669"/>
    <property type="project" value="TreeGrafter"/>
</dbReference>
<dbReference type="SUPFAM" id="SSF48065">
    <property type="entry name" value="DBL homology domain (DH-domain)"/>
    <property type="match status" value="1"/>
</dbReference>
<dbReference type="Pfam" id="PF06395">
    <property type="entry name" value="CDC24"/>
    <property type="match status" value="1"/>
</dbReference>
<dbReference type="InterPro" id="IPR011993">
    <property type="entry name" value="PH-like_dom_sf"/>
</dbReference>
<dbReference type="Pfam" id="PF15411">
    <property type="entry name" value="PH_10"/>
    <property type="match status" value="1"/>
</dbReference>
<dbReference type="GO" id="GO:0005085">
    <property type="term" value="F:guanyl-nucleotide exchange factor activity"/>
    <property type="evidence" value="ECO:0007669"/>
    <property type="project" value="InterPro"/>
</dbReference>
<protein>
    <submittedName>
        <fullName evidence="2">Dbl homology domain-containing protein</fullName>
    </submittedName>
</protein>
<organism evidence="2 3">
    <name type="scientific">Neocallimastix californiae</name>
    <dbReference type="NCBI Taxonomy" id="1754190"/>
    <lineage>
        <taxon>Eukaryota</taxon>
        <taxon>Fungi</taxon>
        <taxon>Fungi incertae sedis</taxon>
        <taxon>Chytridiomycota</taxon>
        <taxon>Chytridiomycota incertae sedis</taxon>
        <taxon>Neocallimastigomycetes</taxon>
        <taxon>Neocallimastigales</taxon>
        <taxon>Neocallimastigaceae</taxon>
        <taxon>Neocallimastix</taxon>
    </lineage>
</organism>
<dbReference type="AlphaFoldDB" id="A0A1Y2ADX9"/>
<dbReference type="InterPro" id="IPR053026">
    <property type="entry name" value="CDC42_GEF"/>
</dbReference>
<dbReference type="Gene3D" id="1.20.900.10">
    <property type="entry name" value="Dbl homology (DH) domain"/>
    <property type="match status" value="1"/>
</dbReference>
<name>A0A1Y2ADX9_9FUNG</name>
<dbReference type="GO" id="GO:0000935">
    <property type="term" value="C:division septum"/>
    <property type="evidence" value="ECO:0007669"/>
    <property type="project" value="TreeGrafter"/>
</dbReference>
<reference evidence="2" key="1">
    <citation type="submission" date="2016-08" db="EMBL/GenBank/DDBJ databases">
        <title>A Parts List for Fungal Cellulosomes Revealed by Comparative Genomics.</title>
        <authorList>
            <consortium name="DOE Joint Genome Institute"/>
            <person name="Haitjema C.H."/>
            <person name="Gilmore S.P."/>
            <person name="Henske J.K."/>
            <person name="Solomon K.V."/>
            <person name="De Groot R."/>
            <person name="Kuo A."/>
            <person name="Mondo S.J."/>
            <person name="Salamov A.A."/>
            <person name="Labutti K."/>
            <person name="Zhao Z."/>
            <person name="Chiniquy J."/>
            <person name="Barry K."/>
            <person name="Brewer H.M."/>
            <person name="Purvine S.O."/>
            <person name="Wright A.T."/>
            <person name="Boxma B."/>
            <person name="Van Alen T."/>
            <person name="Hackstein J.H."/>
            <person name="Baker S.E."/>
            <person name="Grigoriev I.V."/>
            <person name="O'Malley M.A."/>
        </authorList>
    </citation>
    <scope>NUCLEOTIDE SEQUENCE [LARGE SCALE GENOMIC DNA]</scope>
    <source>
        <strain evidence="2">G1</strain>
    </source>
</reference>
<evidence type="ECO:0000259" key="1">
    <source>
        <dbReference type="PROSITE" id="PS50010"/>
    </source>
</evidence>
<dbReference type="OrthoDB" id="1594986at2759"/>
<comment type="caution">
    <text evidence="2">The sequence shown here is derived from an EMBL/GenBank/DDBJ whole genome shotgun (WGS) entry which is preliminary data.</text>
</comment>
<dbReference type="GO" id="GO:0031106">
    <property type="term" value="P:septin ring organization"/>
    <property type="evidence" value="ECO:0007669"/>
    <property type="project" value="TreeGrafter"/>
</dbReference>
<evidence type="ECO:0000313" key="3">
    <source>
        <dbReference type="Proteomes" id="UP000193920"/>
    </source>
</evidence>
<dbReference type="GO" id="GO:0043332">
    <property type="term" value="C:mating projection tip"/>
    <property type="evidence" value="ECO:0007669"/>
    <property type="project" value="TreeGrafter"/>
</dbReference>
<accession>A0A1Y2ADX9</accession>
<dbReference type="STRING" id="1754190.A0A1Y2ADX9"/>
<dbReference type="InterPro" id="IPR010481">
    <property type="entry name" value="Cdc24/Scd1_N"/>
</dbReference>
<dbReference type="GO" id="GO:0005737">
    <property type="term" value="C:cytoplasm"/>
    <property type="evidence" value="ECO:0007669"/>
    <property type="project" value="TreeGrafter"/>
</dbReference>